<evidence type="ECO:0000256" key="1">
    <source>
        <dbReference type="SAM" id="MobiDB-lite"/>
    </source>
</evidence>
<protein>
    <submittedName>
        <fullName evidence="2">Uncharacterized protein</fullName>
    </submittedName>
</protein>
<keyword evidence="3" id="KW-1185">Reference proteome</keyword>
<feature type="region of interest" description="Disordered" evidence="1">
    <location>
        <begin position="1"/>
        <end position="32"/>
    </location>
</feature>
<proteinExistence type="predicted"/>
<dbReference type="AlphaFoldDB" id="A0A1R3JJQ5"/>
<reference evidence="3" key="1">
    <citation type="submission" date="2013-09" db="EMBL/GenBank/DDBJ databases">
        <title>Corchorus olitorius genome sequencing.</title>
        <authorList>
            <person name="Alam M."/>
            <person name="Haque M.S."/>
            <person name="Islam M.S."/>
            <person name="Emdad E.M."/>
            <person name="Islam M.M."/>
            <person name="Ahmed B."/>
            <person name="Halim A."/>
            <person name="Hossen Q.M.M."/>
            <person name="Hossain M.Z."/>
            <person name="Ahmed R."/>
            <person name="Khan M.M."/>
            <person name="Islam R."/>
            <person name="Rashid M.M."/>
            <person name="Khan S.A."/>
            <person name="Rahman M.S."/>
            <person name="Alam M."/>
            <person name="Yahiya A.S."/>
            <person name="Khan M.S."/>
            <person name="Azam M.S."/>
            <person name="Haque T."/>
            <person name="Lashkar M.Z.H."/>
            <person name="Akhand A.I."/>
            <person name="Morshed G."/>
            <person name="Roy S."/>
            <person name="Uddin K.S."/>
            <person name="Rabeya T."/>
            <person name="Hossain A.S."/>
            <person name="Chowdhury A."/>
            <person name="Snigdha A.R."/>
            <person name="Mortoza M.S."/>
            <person name="Matin S.A."/>
            <person name="Hoque S.M.E."/>
            <person name="Islam M.K."/>
            <person name="Roy D.K."/>
            <person name="Haider R."/>
            <person name="Moosa M.M."/>
            <person name="Elias S.M."/>
            <person name="Hasan A.M."/>
            <person name="Jahan S."/>
            <person name="Shafiuddin M."/>
            <person name="Mahmood N."/>
            <person name="Shommy N.S."/>
        </authorList>
    </citation>
    <scope>NUCLEOTIDE SEQUENCE [LARGE SCALE GENOMIC DNA]</scope>
    <source>
        <strain evidence="3">cv. O-4</strain>
    </source>
</reference>
<dbReference type="Proteomes" id="UP000187203">
    <property type="component" value="Unassembled WGS sequence"/>
</dbReference>
<dbReference type="EMBL" id="AWUE01015916">
    <property type="protein sequence ID" value="OMO95007.1"/>
    <property type="molecule type" value="Genomic_DNA"/>
</dbReference>
<comment type="caution">
    <text evidence="2">The sequence shown here is derived from an EMBL/GenBank/DDBJ whole genome shotgun (WGS) entry which is preliminary data.</text>
</comment>
<evidence type="ECO:0000313" key="2">
    <source>
        <dbReference type="EMBL" id="OMO95007.1"/>
    </source>
</evidence>
<name>A0A1R3JJQ5_9ROSI</name>
<evidence type="ECO:0000313" key="3">
    <source>
        <dbReference type="Proteomes" id="UP000187203"/>
    </source>
</evidence>
<gene>
    <name evidence="2" type="ORF">COLO4_16101</name>
</gene>
<organism evidence="2 3">
    <name type="scientific">Corchorus olitorius</name>
    <dbReference type="NCBI Taxonomy" id="93759"/>
    <lineage>
        <taxon>Eukaryota</taxon>
        <taxon>Viridiplantae</taxon>
        <taxon>Streptophyta</taxon>
        <taxon>Embryophyta</taxon>
        <taxon>Tracheophyta</taxon>
        <taxon>Spermatophyta</taxon>
        <taxon>Magnoliopsida</taxon>
        <taxon>eudicotyledons</taxon>
        <taxon>Gunneridae</taxon>
        <taxon>Pentapetalae</taxon>
        <taxon>rosids</taxon>
        <taxon>malvids</taxon>
        <taxon>Malvales</taxon>
        <taxon>Malvaceae</taxon>
        <taxon>Grewioideae</taxon>
        <taxon>Apeibeae</taxon>
        <taxon>Corchorus</taxon>
    </lineage>
</organism>
<sequence>MDGSKKVGRGSPTAKPPSKEKSVNNKKRTRSVDGFGELMTSIGGSCDAYNEKNEAVKGIASYFLAEKEENDRGMQLNIEIKKLERFTRQECRVVAQFIIKSPEKIDMFFSLPED</sequence>
<accession>A0A1R3JJQ5</accession>